<organism evidence="2 3">
    <name type="scientific">Prorocentrum cordatum</name>
    <dbReference type="NCBI Taxonomy" id="2364126"/>
    <lineage>
        <taxon>Eukaryota</taxon>
        <taxon>Sar</taxon>
        <taxon>Alveolata</taxon>
        <taxon>Dinophyceae</taxon>
        <taxon>Prorocentrales</taxon>
        <taxon>Prorocentraceae</taxon>
        <taxon>Prorocentrum</taxon>
    </lineage>
</organism>
<proteinExistence type="predicted"/>
<gene>
    <name evidence="2" type="ORF">PCOR1329_LOCUS4413</name>
</gene>
<feature type="region of interest" description="Disordered" evidence="1">
    <location>
        <begin position="1"/>
        <end position="23"/>
    </location>
</feature>
<dbReference type="EMBL" id="CAUYUJ010001137">
    <property type="protein sequence ID" value="CAK0794410.1"/>
    <property type="molecule type" value="Genomic_DNA"/>
</dbReference>
<name>A0ABN9PMX9_9DINO</name>
<keyword evidence="3" id="KW-1185">Reference proteome</keyword>
<dbReference type="Proteomes" id="UP001189429">
    <property type="component" value="Unassembled WGS sequence"/>
</dbReference>
<comment type="caution">
    <text evidence="2">The sequence shown here is derived from an EMBL/GenBank/DDBJ whole genome shotgun (WGS) entry which is preliminary data.</text>
</comment>
<feature type="compositionally biased region" description="Low complexity" evidence="1">
    <location>
        <begin position="139"/>
        <end position="152"/>
    </location>
</feature>
<accession>A0ABN9PMX9</accession>
<evidence type="ECO:0000313" key="3">
    <source>
        <dbReference type="Proteomes" id="UP001189429"/>
    </source>
</evidence>
<evidence type="ECO:0000313" key="2">
    <source>
        <dbReference type="EMBL" id="CAK0794410.1"/>
    </source>
</evidence>
<reference evidence="2" key="1">
    <citation type="submission" date="2023-10" db="EMBL/GenBank/DDBJ databases">
        <authorList>
            <person name="Chen Y."/>
            <person name="Shah S."/>
            <person name="Dougan E. K."/>
            <person name="Thang M."/>
            <person name="Chan C."/>
        </authorList>
    </citation>
    <scope>NUCLEOTIDE SEQUENCE [LARGE SCALE GENOMIC DNA]</scope>
</reference>
<protein>
    <submittedName>
        <fullName evidence="2">Uncharacterized protein</fullName>
    </submittedName>
</protein>
<sequence length="496" mass="54387">MPQGMSGQRLRQHPPRADLSHSLRGAILPEQRSSAHEHWYRATGPLDQKVLDEEERIYQELQGGDAGDQAARLLEKRQAESRERVRAALATLLKEDLLRIERWGSDVSAVLLAVDGLEGQLKQGSSRDGAARAPKKGKAAAGPPAGGSAARPLSSEQILEVSAQVVDDLDEIKRQVECAQKVQLSLEQTARGAHGGAAAVQAADLEDGLAEAAREVEWIREHSASWVERAQSARGLEPAVALLTRTQEAVRELLLNMPPGLLPPNVHECLSGSDAQMEQLCGELGAQARWAAQLQAESDAFGARALSLQDLHERHRARLGQWLSEELRRPAEALEEPLQRARDGLRQQGEDVAVLARGFPIHFLVGARVRAVPSEAVRRQAKVGGHDYYHESYFWCFHRTQGRAGLVRVVAGSLDITAIALYFPPPGPRSGTATWRRTVDVLLEWLSTVLDSAPERSTRVIFTDLSDSFAQDEMGCHFARVGPYAQTRMGYAARGF</sequence>
<feature type="region of interest" description="Disordered" evidence="1">
    <location>
        <begin position="122"/>
        <end position="153"/>
    </location>
</feature>
<evidence type="ECO:0000256" key="1">
    <source>
        <dbReference type="SAM" id="MobiDB-lite"/>
    </source>
</evidence>